<feature type="transmembrane region" description="Helical" evidence="6">
    <location>
        <begin position="161"/>
        <end position="187"/>
    </location>
</feature>
<keyword evidence="5 6" id="KW-0472">Membrane</keyword>
<proteinExistence type="predicted"/>
<feature type="transmembrane region" description="Helical" evidence="6">
    <location>
        <begin position="269"/>
        <end position="289"/>
    </location>
</feature>
<evidence type="ECO:0000256" key="2">
    <source>
        <dbReference type="ARBA" id="ARBA00022475"/>
    </source>
</evidence>
<dbReference type="PANTHER" id="PTHR30294">
    <property type="entry name" value="MEMBRANE COMPONENT OF ABC TRANSPORTER YHHJ-RELATED"/>
    <property type="match status" value="1"/>
</dbReference>
<dbReference type="Gene3D" id="3.40.1710.10">
    <property type="entry name" value="abc type-2 transporter like domain"/>
    <property type="match status" value="1"/>
</dbReference>
<dbReference type="InterPro" id="IPR013525">
    <property type="entry name" value="ABC2_TM"/>
</dbReference>
<keyword evidence="2" id="KW-1003">Cell membrane</keyword>
<feature type="transmembrane region" description="Helical" evidence="6">
    <location>
        <begin position="21"/>
        <end position="41"/>
    </location>
</feature>
<reference evidence="8 9" key="1">
    <citation type="submission" date="2019-01" db="EMBL/GenBank/DDBJ databases">
        <title>Novel species of Cellulomonas.</title>
        <authorList>
            <person name="Liu Q."/>
            <person name="Xin Y.-H."/>
        </authorList>
    </citation>
    <scope>NUCLEOTIDE SEQUENCE [LARGE SCALE GENOMIC DNA]</scope>
    <source>
        <strain evidence="8 9">HLT2-17</strain>
    </source>
</reference>
<sequence>MSLSRIWTVLRKDLALGPRSPLFLYAITLPVVLTAVFQLAFGSLFEPEPRLAIVDDGGSALTAAVQDRGGIELTVLDGAAELRRAVEANDVDVGLVLPAGFDEAVRSGEQPPLELYVSGESYASNRAILSVTILDLVREIEGGTPPVAVQLRQSGEAGLPLAIRLVPVLVMYALFVAGAFLPASSLVDEKVHGTLTALLVTPARMSEIVTAKAALGALMAFVMSIVTLLLNDSLGGNWPDVLAVVLLGAVFASLLGLIIGLLAKDGAMLFTIMKSSGILLFGPVIFYLFPDWPQWIARIFPTYWAIDPIWRVAVLGDGLGDVWGSMVIAVGLGLVLVAVVVRLSRRTLAQLGTAA</sequence>
<evidence type="ECO:0000259" key="7">
    <source>
        <dbReference type="Pfam" id="PF12698"/>
    </source>
</evidence>
<evidence type="ECO:0000256" key="4">
    <source>
        <dbReference type="ARBA" id="ARBA00022989"/>
    </source>
</evidence>
<dbReference type="GO" id="GO:0140359">
    <property type="term" value="F:ABC-type transporter activity"/>
    <property type="evidence" value="ECO:0007669"/>
    <property type="project" value="InterPro"/>
</dbReference>
<evidence type="ECO:0000256" key="5">
    <source>
        <dbReference type="ARBA" id="ARBA00023136"/>
    </source>
</evidence>
<dbReference type="GO" id="GO:0005886">
    <property type="term" value="C:plasma membrane"/>
    <property type="evidence" value="ECO:0007669"/>
    <property type="project" value="UniProtKB-SubCell"/>
</dbReference>
<comment type="subcellular location">
    <subcellularLocation>
        <location evidence="1">Cell membrane</location>
        <topology evidence="1">Multi-pass membrane protein</topology>
    </subcellularLocation>
</comment>
<keyword evidence="3 6" id="KW-0812">Transmembrane</keyword>
<evidence type="ECO:0000256" key="1">
    <source>
        <dbReference type="ARBA" id="ARBA00004651"/>
    </source>
</evidence>
<feature type="transmembrane region" description="Helical" evidence="6">
    <location>
        <begin position="322"/>
        <end position="341"/>
    </location>
</feature>
<feature type="transmembrane region" description="Helical" evidence="6">
    <location>
        <begin position="242"/>
        <end position="262"/>
    </location>
</feature>
<accession>A0A4Q5N0T3</accession>
<name>A0A4Q5N0T3_9MICO</name>
<dbReference type="AlphaFoldDB" id="A0A4Q5N0T3"/>
<keyword evidence="4 6" id="KW-1133">Transmembrane helix</keyword>
<feature type="transmembrane region" description="Helical" evidence="6">
    <location>
        <begin position="208"/>
        <end position="230"/>
    </location>
</feature>
<evidence type="ECO:0000313" key="8">
    <source>
        <dbReference type="EMBL" id="RYV51650.1"/>
    </source>
</evidence>
<keyword evidence="9" id="KW-1185">Reference proteome</keyword>
<evidence type="ECO:0000256" key="6">
    <source>
        <dbReference type="SAM" id="Phobius"/>
    </source>
</evidence>
<dbReference type="InterPro" id="IPR051449">
    <property type="entry name" value="ABC-2_transporter_component"/>
</dbReference>
<dbReference type="Pfam" id="PF12698">
    <property type="entry name" value="ABC2_membrane_3"/>
    <property type="match status" value="1"/>
</dbReference>
<comment type="caution">
    <text evidence="8">The sequence shown here is derived from an EMBL/GenBank/DDBJ whole genome shotgun (WGS) entry which is preliminary data.</text>
</comment>
<dbReference type="PANTHER" id="PTHR30294:SF29">
    <property type="entry name" value="MULTIDRUG ABC TRANSPORTER PERMEASE YBHS-RELATED"/>
    <property type="match status" value="1"/>
</dbReference>
<dbReference type="Proteomes" id="UP000293764">
    <property type="component" value="Unassembled WGS sequence"/>
</dbReference>
<protein>
    <submittedName>
        <fullName evidence="8">ABC transporter permease</fullName>
    </submittedName>
</protein>
<organism evidence="8 9">
    <name type="scientific">Pengzhenrongella frigida</name>
    <dbReference type="NCBI Taxonomy" id="1259133"/>
    <lineage>
        <taxon>Bacteria</taxon>
        <taxon>Bacillati</taxon>
        <taxon>Actinomycetota</taxon>
        <taxon>Actinomycetes</taxon>
        <taxon>Micrococcales</taxon>
        <taxon>Pengzhenrongella</taxon>
    </lineage>
</organism>
<evidence type="ECO:0000313" key="9">
    <source>
        <dbReference type="Proteomes" id="UP000293764"/>
    </source>
</evidence>
<dbReference type="OrthoDB" id="4526018at2"/>
<gene>
    <name evidence="8" type="ORF">EUA98_07025</name>
</gene>
<dbReference type="EMBL" id="SDWW01000013">
    <property type="protein sequence ID" value="RYV51650.1"/>
    <property type="molecule type" value="Genomic_DNA"/>
</dbReference>
<evidence type="ECO:0000256" key="3">
    <source>
        <dbReference type="ARBA" id="ARBA00022692"/>
    </source>
</evidence>
<feature type="domain" description="ABC-2 type transporter transmembrane" evidence="7">
    <location>
        <begin position="23"/>
        <end position="341"/>
    </location>
</feature>